<dbReference type="Proteomes" id="UP000232122">
    <property type="component" value="Unassembled WGS sequence"/>
</dbReference>
<feature type="transmembrane region" description="Helical" evidence="1">
    <location>
        <begin position="52"/>
        <end position="71"/>
    </location>
</feature>
<feature type="transmembrane region" description="Helical" evidence="1">
    <location>
        <begin position="110"/>
        <end position="127"/>
    </location>
</feature>
<reference evidence="2" key="3">
    <citation type="submission" date="2023-10" db="EMBL/GenBank/DDBJ databases">
        <authorList>
            <person name="Picardeau M."/>
            <person name="Thibeaux R."/>
        </authorList>
    </citation>
    <scope>NUCLEOTIDE SEQUENCE</scope>
    <source>
        <strain evidence="2">ATI7-C-A5</strain>
    </source>
</reference>
<feature type="transmembrane region" description="Helical" evidence="1">
    <location>
        <begin position="77"/>
        <end position="98"/>
    </location>
</feature>
<protein>
    <submittedName>
        <fullName evidence="3">Uncharacterized protein</fullName>
    </submittedName>
</protein>
<comment type="caution">
    <text evidence="3">The sequence shown here is derived from an EMBL/GenBank/DDBJ whole genome shotgun (WGS) entry which is preliminary data.</text>
</comment>
<evidence type="ECO:0000256" key="1">
    <source>
        <dbReference type="SAM" id="Phobius"/>
    </source>
</evidence>
<name>A0A2N0B742_9LEPT</name>
<proteinExistence type="predicted"/>
<dbReference type="AlphaFoldDB" id="A0A2N0B742"/>
<accession>A0A2N0B742</accession>
<keyword evidence="1" id="KW-1133">Transmembrane helix</keyword>
<reference evidence="2 4" key="2">
    <citation type="journal article" date="2018" name="Microb. Genom.">
        <title>Deciphering the unexplored Leptospira diversity from soils uncovers genomic evolution to virulence.</title>
        <authorList>
            <person name="Thibeaux R."/>
            <person name="Iraola G."/>
            <person name="Ferres I."/>
            <person name="Bierque E."/>
            <person name="Girault D."/>
            <person name="Soupe-Gilbert M.E."/>
            <person name="Picardeau M."/>
            <person name="Goarant C."/>
        </authorList>
    </citation>
    <scope>NUCLEOTIDE SEQUENCE [LARGE SCALE GENOMIC DNA]</scope>
    <source>
        <strain evidence="2 4">ATI7-C-A5</strain>
    </source>
</reference>
<dbReference type="EMBL" id="NPEF01000143">
    <property type="protein sequence ID" value="PJZ92364.1"/>
    <property type="molecule type" value="Genomic_DNA"/>
</dbReference>
<sequence>MIGYLSEESGIFLYVLTVSTFFVFALPMFLFPLRWASFLGWKTDSANHLSIYYGRCLASVMAVLCYTGYVAAGNRVWQPFFFNILLGCTGLMVLVHAYGGIRKIQPLSETVETGFWFLIFMGGLVFYPA</sequence>
<keyword evidence="4" id="KW-1185">Reference proteome</keyword>
<dbReference type="EMBL" id="NPEF02000014">
    <property type="protein sequence ID" value="MDV6236561.1"/>
    <property type="molecule type" value="Genomic_DNA"/>
</dbReference>
<evidence type="ECO:0000313" key="2">
    <source>
        <dbReference type="EMBL" id="MDV6236561.1"/>
    </source>
</evidence>
<gene>
    <name evidence="2" type="ORF">CH379_013080</name>
    <name evidence="3" type="ORF">CH379_13530</name>
</gene>
<reference evidence="3" key="1">
    <citation type="submission" date="2017-07" db="EMBL/GenBank/DDBJ databases">
        <title>Leptospira spp. isolated from tropical soils.</title>
        <authorList>
            <person name="Thibeaux R."/>
            <person name="Iraola G."/>
            <person name="Ferres I."/>
            <person name="Bierque E."/>
            <person name="Girault D."/>
            <person name="Soupe-Gilbert M.-E."/>
            <person name="Picardeau M."/>
            <person name="Goarant C."/>
        </authorList>
    </citation>
    <scope>NUCLEOTIDE SEQUENCE [LARGE SCALE GENOMIC DNA]</scope>
    <source>
        <strain evidence="3">ATI7-C-A5</strain>
    </source>
</reference>
<keyword evidence="1" id="KW-0812">Transmembrane</keyword>
<organism evidence="3">
    <name type="scientific">Leptospira ellisii</name>
    <dbReference type="NCBI Taxonomy" id="2023197"/>
    <lineage>
        <taxon>Bacteria</taxon>
        <taxon>Pseudomonadati</taxon>
        <taxon>Spirochaetota</taxon>
        <taxon>Spirochaetia</taxon>
        <taxon>Leptospirales</taxon>
        <taxon>Leptospiraceae</taxon>
        <taxon>Leptospira</taxon>
    </lineage>
</organism>
<evidence type="ECO:0000313" key="3">
    <source>
        <dbReference type="EMBL" id="PJZ92364.1"/>
    </source>
</evidence>
<evidence type="ECO:0000313" key="4">
    <source>
        <dbReference type="Proteomes" id="UP000232122"/>
    </source>
</evidence>
<feature type="transmembrane region" description="Helical" evidence="1">
    <location>
        <begin position="12"/>
        <end position="31"/>
    </location>
</feature>
<keyword evidence="1" id="KW-0472">Membrane</keyword>
<dbReference type="RefSeq" id="WP_100748166.1">
    <property type="nucleotide sequence ID" value="NZ_NPEF02000014.1"/>
</dbReference>
<dbReference type="OrthoDB" id="5382495at2"/>
<accession>A0A2N0BGE1</accession>